<gene>
    <name evidence="5" type="ORF">A2V91_02340</name>
</gene>
<dbReference type="EC" id="6.3.5.4" evidence="2"/>
<organism evidence="5 6">
    <name type="scientific">Candidatus Muproteobacteria bacterium RBG_16_64_10</name>
    <dbReference type="NCBI Taxonomy" id="1817757"/>
    <lineage>
        <taxon>Bacteria</taxon>
        <taxon>Pseudomonadati</taxon>
        <taxon>Pseudomonadota</taxon>
        <taxon>Candidatus Muproteobacteria</taxon>
    </lineage>
</organism>
<accession>A0A1F6T0Y9</accession>
<dbReference type="InterPro" id="IPR051786">
    <property type="entry name" value="ASN_synthetase/amidase"/>
</dbReference>
<proteinExistence type="predicted"/>
<dbReference type="SUPFAM" id="SSF52402">
    <property type="entry name" value="Adenine nucleotide alpha hydrolases-like"/>
    <property type="match status" value="1"/>
</dbReference>
<dbReference type="InterPro" id="IPR014729">
    <property type="entry name" value="Rossmann-like_a/b/a_fold"/>
</dbReference>
<dbReference type="Proteomes" id="UP000179334">
    <property type="component" value="Unassembled WGS sequence"/>
</dbReference>
<evidence type="ECO:0000313" key="5">
    <source>
        <dbReference type="EMBL" id="OGI38619.1"/>
    </source>
</evidence>
<evidence type="ECO:0000313" key="6">
    <source>
        <dbReference type="Proteomes" id="UP000179334"/>
    </source>
</evidence>
<dbReference type="EMBL" id="MFSR01000066">
    <property type="protein sequence ID" value="OGI38619.1"/>
    <property type="molecule type" value="Genomic_DNA"/>
</dbReference>
<feature type="domain" description="Asparagine synthetase" evidence="4">
    <location>
        <begin position="24"/>
        <end position="175"/>
    </location>
</feature>
<comment type="caution">
    <text evidence="5">The sequence shown here is derived from an EMBL/GenBank/DDBJ whole genome shotgun (WGS) entry which is preliminary data.</text>
</comment>
<evidence type="ECO:0000256" key="2">
    <source>
        <dbReference type="ARBA" id="ARBA00012737"/>
    </source>
</evidence>
<dbReference type="InterPro" id="IPR001962">
    <property type="entry name" value="Asn_synthase"/>
</dbReference>
<evidence type="ECO:0000259" key="4">
    <source>
        <dbReference type="Pfam" id="PF00733"/>
    </source>
</evidence>
<dbReference type="PANTHER" id="PTHR43284">
    <property type="entry name" value="ASPARAGINE SYNTHETASE (GLUTAMINE-HYDROLYZING)"/>
    <property type="match status" value="1"/>
</dbReference>
<sequence>MHPALRRFLQPAQASVPAVYWDKMPANADDPLRALLETDMHNYLPEYILRKGDLCTMAHGLELRVPLLDHRLYQSVLAMSDEKRFTQPRKLALGAVCDICRETKLFDAAKRGFNPPIARWLRHELRERLVGVGGRLAQATQNQIDGVRAQQFIESFISGNDTRAEQVLQLLILDTSLAQLLHGPNRVH</sequence>
<dbReference type="AlphaFoldDB" id="A0A1F6T0Y9"/>
<dbReference type="Pfam" id="PF00733">
    <property type="entry name" value="Asn_synthase"/>
    <property type="match status" value="1"/>
</dbReference>
<dbReference type="PANTHER" id="PTHR43284:SF1">
    <property type="entry name" value="ASPARAGINE SYNTHETASE"/>
    <property type="match status" value="1"/>
</dbReference>
<comment type="catalytic activity">
    <reaction evidence="3">
        <text>L-aspartate + L-glutamine + ATP + H2O = L-asparagine + L-glutamate + AMP + diphosphate + H(+)</text>
        <dbReference type="Rhea" id="RHEA:12228"/>
        <dbReference type="ChEBI" id="CHEBI:15377"/>
        <dbReference type="ChEBI" id="CHEBI:15378"/>
        <dbReference type="ChEBI" id="CHEBI:29985"/>
        <dbReference type="ChEBI" id="CHEBI:29991"/>
        <dbReference type="ChEBI" id="CHEBI:30616"/>
        <dbReference type="ChEBI" id="CHEBI:33019"/>
        <dbReference type="ChEBI" id="CHEBI:58048"/>
        <dbReference type="ChEBI" id="CHEBI:58359"/>
        <dbReference type="ChEBI" id="CHEBI:456215"/>
        <dbReference type="EC" id="6.3.5.4"/>
    </reaction>
</comment>
<dbReference type="Gene3D" id="3.40.50.620">
    <property type="entry name" value="HUPs"/>
    <property type="match status" value="1"/>
</dbReference>
<dbReference type="GO" id="GO:0005829">
    <property type="term" value="C:cytosol"/>
    <property type="evidence" value="ECO:0007669"/>
    <property type="project" value="TreeGrafter"/>
</dbReference>
<comment type="pathway">
    <text evidence="1">Amino-acid biosynthesis; L-asparagine biosynthesis; L-asparagine from L-aspartate (L-Gln route): step 1/1.</text>
</comment>
<evidence type="ECO:0000256" key="1">
    <source>
        <dbReference type="ARBA" id="ARBA00005187"/>
    </source>
</evidence>
<name>A0A1F6T0Y9_9PROT</name>
<dbReference type="GO" id="GO:0004066">
    <property type="term" value="F:asparagine synthase (glutamine-hydrolyzing) activity"/>
    <property type="evidence" value="ECO:0007669"/>
    <property type="project" value="UniProtKB-EC"/>
</dbReference>
<dbReference type="GO" id="GO:0006529">
    <property type="term" value="P:asparagine biosynthetic process"/>
    <property type="evidence" value="ECO:0007669"/>
    <property type="project" value="InterPro"/>
</dbReference>
<protein>
    <recommendedName>
        <fullName evidence="2">asparagine synthase (glutamine-hydrolyzing)</fullName>
        <ecNumber evidence="2">6.3.5.4</ecNumber>
    </recommendedName>
</protein>
<reference evidence="5 6" key="1">
    <citation type="journal article" date="2016" name="Nat. Commun.">
        <title>Thousands of microbial genomes shed light on interconnected biogeochemical processes in an aquifer system.</title>
        <authorList>
            <person name="Anantharaman K."/>
            <person name="Brown C.T."/>
            <person name="Hug L.A."/>
            <person name="Sharon I."/>
            <person name="Castelle C.J."/>
            <person name="Probst A.J."/>
            <person name="Thomas B.C."/>
            <person name="Singh A."/>
            <person name="Wilkins M.J."/>
            <person name="Karaoz U."/>
            <person name="Brodie E.L."/>
            <person name="Williams K.H."/>
            <person name="Hubbard S.S."/>
            <person name="Banfield J.F."/>
        </authorList>
    </citation>
    <scope>NUCLEOTIDE SEQUENCE [LARGE SCALE GENOMIC DNA]</scope>
</reference>
<evidence type="ECO:0000256" key="3">
    <source>
        <dbReference type="ARBA" id="ARBA00048741"/>
    </source>
</evidence>